<comment type="caution">
    <text evidence="1">The sequence shown here is derived from an EMBL/GenBank/DDBJ whole genome shotgun (WGS) entry which is preliminary data.</text>
</comment>
<keyword evidence="2" id="KW-1185">Reference proteome</keyword>
<dbReference type="Proteomes" id="UP000238479">
    <property type="component" value="Chromosome 5"/>
</dbReference>
<sequence length="129" mass="14105">MREDSTKREKVDLVSQFSIFYLRASSGDIATTNGLFGLQLVDPGCVIQRYQKSTPHASGCESGSTPNRDHRIGSDLGILGFEIERVVVFEMALGKVKELVSSNPQQALSSLWLREAALRSKIGSPVQGH</sequence>
<dbReference type="Gramene" id="PRQ31968">
    <property type="protein sequence ID" value="PRQ31968"/>
    <property type="gene ID" value="RchiOBHm_Chr5g0041241"/>
</dbReference>
<reference evidence="1 2" key="1">
    <citation type="journal article" date="2018" name="Nat. Genet.">
        <title>The Rosa genome provides new insights in the design of modern roses.</title>
        <authorList>
            <person name="Bendahmane M."/>
        </authorList>
    </citation>
    <scope>NUCLEOTIDE SEQUENCE [LARGE SCALE GENOMIC DNA]</scope>
    <source>
        <strain evidence="2">cv. Old Blush</strain>
    </source>
</reference>
<dbReference type="AlphaFoldDB" id="A0A2P6QCR0"/>
<dbReference type="EMBL" id="PDCK01000043">
    <property type="protein sequence ID" value="PRQ31968.1"/>
    <property type="molecule type" value="Genomic_DNA"/>
</dbReference>
<gene>
    <name evidence="1" type="ORF">RchiOBHm_Chr5g0041241</name>
</gene>
<name>A0A2P6QCR0_ROSCH</name>
<evidence type="ECO:0000313" key="1">
    <source>
        <dbReference type="EMBL" id="PRQ31968.1"/>
    </source>
</evidence>
<proteinExistence type="predicted"/>
<organism evidence="1 2">
    <name type="scientific">Rosa chinensis</name>
    <name type="common">China rose</name>
    <dbReference type="NCBI Taxonomy" id="74649"/>
    <lineage>
        <taxon>Eukaryota</taxon>
        <taxon>Viridiplantae</taxon>
        <taxon>Streptophyta</taxon>
        <taxon>Embryophyta</taxon>
        <taxon>Tracheophyta</taxon>
        <taxon>Spermatophyta</taxon>
        <taxon>Magnoliopsida</taxon>
        <taxon>eudicotyledons</taxon>
        <taxon>Gunneridae</taxon>
        <taxon>Pentapetalae</taxon>
        <taxon>rosids</taxon>
        <taxon>fabids</taxon>
        <taxon>Rosales</taxon>
        <taxon>Rosaceae</taxon>
        <taxon>Rosoideae</taxon>
        <taxon>Rosoideae incertae sedis</taxon>
        <taxon>Rosa</taxon>
    </lineage>
</organism>
<evidence type="ECO:0000313" key="2">
    <source>
        <dbReference type="Proteomes" id="UP000238479"/>
    </source>
</evidence>
<accession>A0A2P6QCR0</accession>
<protein>
    <submittedName>
        <fullName evidence="1">Uncharacterized protein</fullName>
    </submittedName>
</protein>